<keyword evidence="1" id="KW-1133">Transmembrane helix</keyword>
<feature type="transmembrane region" description="Helical" evidence="1">
    <location>
        <begin position="119"/>
        <end position="138"/>
    </location>
</feature>
<dbReference type="Proteomes" id="UP000002608">
    <property type="component" value="Chromosome"/>
</dbReference>
<dbReference type="eggNOG" id="COG3710">
    <property type="taxonomic scope" value="Bacteria"/>
</dbReference>
<evidence type="ECO:0000256" key="1">
    <source>
        <dbReference type="SAM" id="Phobius"/>
    </source>
</evidence>
<dbReference type="STRING" id="398579.Spea_0793"/>
<dbReference type="KEGG" id="spl:Spea_0793"/>
<dbReference type="EMBL" id="CP000851">
    <property type="protein sequence ID" value="ABV86120.1"/>
    <property type="molecule type" value="Genomic_DNA"/>
</dbReference>
<dbReference type="Gene3D" id="1.10.10.10">
    <property type="entry name" value="Winged helix-like DNA-binding domain superfamily/Winged helix DNA-binding domain"/>
    <property type="match status" value="1"/>
</dbReference>
<organism evidence="2 3">
    <name type="scientific">Shewanella pealeana (strain ATCC 700345 / ANG-SQ1)</name>
    <dbReference type="NCBI Taxonomy" id="398579"/>
    <lineage>
        <taxon>Bacteria</taxon>
        <taxon>Pseudomonadati</taxon>
        <taxon>Pseudomonadota</taxon>
        <taxon>Gammaproteobacteria</taxon>
        <taxon>Alteromonadales</taxon>
        <taxon>Shewanellaceae</taxon>
        <taxon>Shewanella</taxon>
    </lineage>
</organism>
<accession>A8H0N3</accession>
<evidence type="ECO:0000313" key="3">
    <source>
        <dbReference type="Proteomes" id="UP000002608"/>
    </source>
</evidence>
<gene>
    <name evidence="2" type="ordered locus">Spea_0793</name>
</gene>
<dbReference type="GO" id="GO:0003677">
    <property type="term" value="F:DNA binding"/>
    <property type="evidence" value="ECO:0007669"/>
    <property type="project" value="InterPro"/>
</dbReference>
<dbReference type="AlphaFoldDB" id="A8H0N3"/>
<protein>
    <submittedName>
        <fullName evidence="2">Putative transcriptional regulator, CadC</fullName>
    </submittedName>
</protein>
<keyword evidence="3" id="KW-1185">Reference proteome</keyword>
<dbReference type="InterPro" id="IPR036388">
    <property type="entry name" value="WH-like_DNA-bd_sf"/>
</dbReference>
<keyword evidence="1" id="KW-0812">Transmembrane</keyword>
<dbReference type="InterPro" id="IPR016032">
    <property type="entry name" value="Sig_transdc_resp-reg_C-effctor"/>
</dbReference>
<sequence length="248" mass="27990">MVNVYIGPYRFDVELGELIFTGSEKASTFKLSNIEFLVIDQLLAARGQVVSIESMCDKLLPTVVTHHDIATAVQNIKRFLGTEHASWIEVISKQGYLLHVKAQNKPMFNCTLNSFSIKNYVLCLILGILLIIFLATNLQTTSDIRLSMPDKVKIAGTDSILVPIYENDADRDKYHSRIKELSQSLASCDKLKWQRVYIAPSSDGNRLEFLMNNLADDGKACNNLKVNNVANNWHFIDSEWLKKAGFCE</sequence>
<proteinExistence type="predicted"/>
<reference evidence="2 3" key="1">
    <citation type="submission" date="2007-10" db="EMBL/GenBank/DDBJ databases">
        <title>Complete sequence of Shewanella pealeana ATCC 700345.</title>
        <authorList>
            <consortium name="US DOE Joint Genome Institute"/>
            <person name="Copeland A."/>
            <person name="Lucas S."/>
            <person name="Lapidus A."/>
            <person name="Barry K."/>
            <person name="Glavina del Rio T."/>
            <person name="Dalin E."/>
            <person name="Tice H."/>
            <person name="Pitluck S."/>
            <person name="Chertkov O."/>
            <person name="Brettin T."/>
            <person name="Bruce D."/>
            <person name="Detter J.C."/>
            <person name="Han C."/>
            <person name="Schmutz J."/>
            <person name="Larimer F."/>
            <person name="Land M."/>
            <person name="Hauser L."/>
            <person name="Kyrpides N."/>
            <person name="Kim E."/>
            <person name="Zhao J.-S.Z."/>
            <person name="Manno D."/>
            <person name="Hawari J."/>
            <person name="Richardson P."/>
        </authorList>
    </citation>
    <scope>NUCLEOTIDE SEQUENCE [LARGE SCALE GENOMIC DNA]</scope>
    <source>
        <strain evidence="3">ATCC 700345 / ANG-SQ1</strain>
    </source>
</reference>
<dbReference type="SUPFAM" id="SSF46894">
    <property type="entry name" value="C-terminal effector domain of the bipartite response regulators"/>
    <property type="match status" value="1"/>
</dbReference>
<keyword evidence="1" id="KW-0472">Membrane</keyword>
<dbReference type="GO" id="GO:0006355">
    <property type="term" value="P:regulation of DNA-templated transcription"/>
    <property type="evidence" value="ECO:0007669"/>
    <property type="project" value="InterPro"/>
</dbReference>
<dbReference type="HOGENOM" id="CLU_1371405_0_0_6"/>
<name>A8H0N3_SHEPA</name>
<evidence type="ECO:0000313" key="2">
    <source>
        <dbReference type="EMBL" id="ABV86120.1"/>
    </source>
</evidence>